<dbReference type="GO" id="GO:0012505">
    <property type="term" value="C:endomembrane system"/>
    <property type="evidence" value="ECO:0007669"/>
    <property type="project" value="UniProtKB-SubCell"/>
</dbReference>
<dbReference type="EMBL" id="SZYD01000017">
    <property type="protein sequence ID" value="KAD3069032.1"/>
    <property type="molecule type" value="Genomic_DNA"/>
</dbReference>
<dbReference type="PANTHER" id="PTHR12246">
    <property type="entry name" value="PALMITOYLTRANSFERASE ZDHHC16"/>
    <property type="match status" value="1"/>
</dbReference>
<proteinExistence type="inferred from homology"/>
<comment type="subcellular location">
    <subcellularLocation>
        <location evidence="1">Endomembrane system</location>
        <topology evidence="1">Multi-pass membrane protein</topology>
    </subcellularLocation>
</comment>
<dbReference type="GO" id="GO:0019706">
    <property type="term" value="F:protein-cysteine S-palmitoyltransferase activity"/>
    <property type="evidence" value="ECO:0007669"/>
    <property type="project" value="UniProtKB-EC"/>
</dbReference>
<protein>
    <recommendedName>
        <fullName evidence="8">S-acyltransferase</fullName>
        <ecNumber evidence="8">2.3.1.225</ecNumber>
    </recommendedName>
    <alternativeName>
        <fullName evidence="8">Palmitoyltransferase</fullName>
    </alternativeName>
</protein>
<sequence length="403" mass="46026">MEPWSYGLTSRDFQVFSTHIGDVRTTPFHPFPLPFAGVQLPTPSSFRSLNAGCSHLQTLIPSDTPPALFQPTPNHGSQFLQVMLRPQIPRLLNDSHRRQYHRRFLLCCRTPYLCSATLSRWFHILPLHRRHHRVSPSRCFCCLVIHYTEINDNKATSYAECSVPENWKPPSQENLEAGPDTSTSTTLDVPGNRQALGYCHYCRNGKPPRCHHCSICQRCVLKMDHHCVWVVNCVGAQNYKFFLLFLLYTFLETTMDTIVLLSSFVKFFREATGHSNSASDLALTFLTFGNNFPFLVYHLHTNSSCFLYILYFGAVINVAFSLSLLCFIIMHASLLSSNTTSVEVYEKKGVVRWKYDLGPKKNFEQVFGTRKALWLFPVFAKDDLENIPALHGLNFPTCSDDVP</sequence>
<dbReference type="OrthoDB" id="331948at2759"/>
<dbReference type="Proteomes" id="UP000326396">
    <property type="component" value="Linkage Group LG7"/>
</dbReference>
<feature type="transmembrane region" description="Helical" evidence="8">
    <location>
        <begin position="241"/>
        <end position="261"/>
    </location>
</feature>
<name>A0A5N6M5J2_9ASTR</name>
<dbReference type="AlphaFoldDB" id="A0A5N6M5J2"/>
<keyword evidence="7 8" id="KW-0012">Acyltransferase</keyword>
<gene>
    <name evidence="10" type="ORF">E3N88_36912</name>
</gene>
<keyword evidence="5 8" id="KW-1133">Transmembrane helix</keyword>
<dbReference type="EC" id="2.3.1.225" evidence="8"/>
<dbReference type="InterPro" id="IPR001594">
    <property type="entry name" value="Palmitoyltrfase_DHHC"/>
</dbReference>
<evidence type="ECO:0000256" key="3">
    <source>
        <dbReference type="ARBA" id="ARBA00022679"/>
    </source>
</evidence>
<evidence type="ECO:0000256" key="4">
    <source>
        <dbReference type="ARBA" id="ARBA00022692"/>
    </source>
</evidence>
<reference evidence="10 11" key="1">
    <citation type="submission" date="2019-05" db="EMBL/GenBank/DDBJ databases">
        <title>Mikania micrantha, genome provides insights into the molecular mechanism of rapid growth.</title>
        <authorList>
            <person name="Liu B."/>
        </authorList>
    </citation>
    <scope>NUCLEOTIDE SEQUENCE [LARGE SCALE GENOMIC DNA]</scope>
    <source>
        <strain evidence="10">NLD-2019</strain>
        <tissue evidence="10">Leaf</tissue>
    </source>
</reference>
<dbReference type="InterPro" id="IPR039859">
    <property type="entry name" value="PFA4/ZDH16/20/ERF2-like"/>
</dbReference>
<evidence type="ECO:0000256" key="7">
    <source>
        <dbReference type="ARBA" id="ARBA00023315"/>
    </source>
</evidence>
<evidence type="ECO:0000256" key="5">
    <source>
        <dbReference type="ARBA" id="ARBA00022989"/>
    </source>
</evidence>
<organism evidence="10 11">
    <name type="scientific">Mikania micrantha</name>
    <name type="common">bitter vine</name>
    <dbReference type="NCBI Taxonomy" id="192012"/>
    <lineage>
        <taxon>Eukaryota</taxon>
        <taxon>Viridiplantae</taxon>
        <taxon>Streptophyta</taxon>
        <taxon>Embryophyta</taxon>
        <taxon>Tracheophyta</taxon>
        <taxon>Spermatophyta</taxon>
        <taxon>Magnoliopsida</taxon>
        <taxon>eudicotyledons</taxon>
        <taxon>Gunneridae</taxon>
        <taxon>Pentapetalae</taxon>
        <taxon>asterids</taxon>
        <taxon>campanulids</taxon>
        <taxon>Asterales</taxon>
        <taxon>Asteraceae</taxon>
        <taxon>Asteroideae</taxon>
        <taxon>Heliantheae alliance</taxon>
        <taxon>Eupatorieae</taxon>
        <taxon>Mikania</taxon>
    </lineage>
</organism>
<keyword evidence="3 8" id="KW-0808">Transferase</keyword>
<comment type="similarity">
    <text evidence="2 8">Belongs to the DHHC palmitoyltransferase family.</text>
</comment>
<dbReference type="PROSITE" id="PS50216">
    <property type="entry name" value="DHHC"/>
    <property type="match status" value="1"/>
</dbReference>
<keyword evidence="6 8" id="KW-0472">Membrane</keyword>
<comment type="catalytic activity">
    <reaction evidence="8">
        <text>L-cysteinyl-[protein] + hexadecanoyl-CoA = S-hexadecanoyl-L-cysteinyl-[protein] + CoA</text>
        <dbReference type="Rhea" id="RHEA:36683"/>
        <dbReference type="Rhea" id="RHEA-COMP:10131"/>
        <dbReference type="Rhea" id="RHEA-COMP:11032"/>
        <dbReference type="ChEBI" id="CHEBI:29950"/>
        <dbReference type="ChEBI" id="CHEBI:57287"/>
        <dbReference type="ChEBI" id="CHEBI:57379"/>
        <dbReference type="ChEBI" id="CHEBI:74151"/>
        <dbReference type="EC" id="2.3.1.225"/>
    </reaction>
</comment>
<evidence type="ECO:0000256" key="8">
    <source>
        <dbReference type="RuleBase" id="RU079119"/>
    </source>
</evidence>
<feature type="domain" description="Palmitoyltransferase DHHC" evidence="9">
    <location>
        <begin position="197"/>
        <end position="347"/>
    </location>
</feature>
<comment type="caution">
    <text evidence="10">The sequence shown here is derived from an EMBL/GenBank/DDBJ whole genome shotgun (WGS) entry which is preliminary data.</text>
</comment>
<evidence type="ECO:0000256" key="6">
    <source>
        <dbReference type="ARBA" id="ARBA00023136"/>
    </source>
</evidence>
<evidence type="ECO:0000313" key="11">
    <source>
        <dbReference type="Proteomes" id="UP000326396"/>
    </source>
</evidence>
<feature type="transmembrane region" description="Helical" evidence="8">
    <location>
        <begin position="306"/>
        <end position="330"/>
    </location>
</feature>
<evidence type="ECO:0000256" key="1">
    <source>
        <dbReference type="ARBA" id="ARBA00004127"/>
    </source>
</evidence>
<dbReference type="Pfam" id="PF01529">
    <property type="entry name" value="DHHC"/>
    <property type="match status" value="1"/>
</dbReference>
<comment type="domain">
    <text evidence="8">The DHHC domain is required for palmitoyltransferase activity.</text>
</comment>
<evidence type="ECO:0000256" key="2">
    <source>
        <dbReference type="ARBA" id="ARBA00008574"/>
    </source>
</evidence>
<feature type="transmembrane region" description="Helical" evidence="8">
    <location>
        <begin position="281"/>
        <end position="300"/>
    </location>
</feature>
<evidence type="ECO:0000313" key="10">
    <source>
        <dbReference type="EMBL" id="KAD3069032.1"/>
    </source>
</evidence>
<keyword evidence="4 8" id="KW-0812">Transmembrane</keyword>
<evidence type="ECO:0000259" key="9">
    <source>
        <dbReference type="Pfam" id="PF01529"/>
    </source>
</evidence>
<accession>A0A5N6M5J2</accession>
<keyword evidence="11" id="KW-1185">Reference proteome</keyword>